<dbReference type="STRING" id="698758.AXY_18950"/>
<dbReference type="Gene3D" id="6.10.140.30">
    <property type="entry name" value="Anti-sigma-28 factor FlgM"/>
    <property type="match status" value="1"/>
</dbReference>
<keyword evidence="6" id="KW-0804">Transcription</keyword>
<dbReference type="InterPro" id="IPR007412">
    <property type="entry name" value="FlgM"/>
</dbReference>
<protein>
    <recommendedName>
        <fullName evidence="2">Negative regulator of flagellin synthesis</fullName>
    </recommendedName>
</protein>
<evidence type="ECO:0000259" key="7">
    <source>
        <dbReference type="Pfam" id="PF04316"/>
    </source>
</evidence>
<dbReference type="InterPro" id="IPR035890">
    <property type="entry name" value="Anti-sigma-28_factor_FlgM_sf"/>
</dbReference>
<dbReference type="KEGG" id="axl:AXY_18950"/>
<evidence type="ECO:0000313" key="8">
    <source>
        <dbReference type="EMBL" id="BAM48027.1"/>
    </source>
</evidence>
<evidence type="ECO:0000256" key="4">
    <source>
        <dbReference type="ARBA" id="ARBA00022795"/>
    </source>
</evidence>
<keyword evidence="3" id="KW-0678">Repressor</keyword>
<dbReference type="GO" id="GO:0045892">
    <property type="term" value="P:negative regulation of DNA-templated transcription"/>
    <property type="evidence" value="ECO:0007669"/>
    <property type="project" value="InterPro"/>
</dbReference>
<keyword evidence="9" id="KW-1185">Reference proteome</keyword>
<evidence type="ECO:0000313" key="9">
    <source>
        <dbReference type="Proteomes" id="UP000006294"/>
    </source>
</evidence>
<name>K0J484_AMPXN</name>
<dbReference type="Proteomes" id="UP000006294">
    <property type="component" value="Chromosome"/>
</dbReference>
<dbReference type="SUPFAM" id="SSF101498">
    <property type="entry name" value="Anti-sigma factor FlgM"/>
    <property type="match status" value="1"/>
</dbReference>
<dbReference type="AlphaFoldDB" id="K0J484"/>
<keyword evidence="4" id="KW-1005">Bacterial flagellum biogenesis</keyword>
<comment type="similarity">
    <text evidence="1">Belongs to the FlgM family.</text>
</comment>
<evidence type="ECO:0000256" key="6">
    <source>
        <dbReference type="ARBA" id="ARBA00023163"/>
    </source>
</evidence>
<dbReference type="HOGENOM" id="CLU_169011_6_1_9"/>
<sequence length="89" mass="10179">MVLKIHGSNQPRVNPYQKQLQKYTQTRTEKQVKADQLHISDQAKKMQELGDVHAARAQYVEAIKADVESGIYKVDPNKVAKGILSFWKN</sequence>
<dbReference type="NCBIfam" id="TIGR03824">
    <property type="entry name" value="FlgM_jcvi"/>
    <property type="match status" value="1"/>
</dbReference>
<dbReference type="InterPro" id="IPR031316">
    <property type="entry name" value="FlgM_C"/>
</dbReference>
<dbReference type="EMBL" id="AP012050">
    <property type="protein sequence ID" value="BAM48027.1"/>
    <property type="molecule type" value="Genomic_DNA"/>
</dbReference>
<reference evidence="8 9" key="1">
    <citation type="submission" date="2011-01" db="EMBL/GenBank/DDBJ databases">
        <title>Whole genome sequence of Amphibacillus xylinus NBRC 15112.</title>
        <authorList>
            <person name="Nakazawa H."/>
            <person name="Katano Y."/>
            <person name="Nakamura S."/>
            <person name="Sasagawa M."/>
            <person name="Fukada J."/>
            <person name="Arai T."/>
            <person name="Sasakura N."/>
            <person name="Mochizuki D."/>
            <person name="Hosoyama A."/>
            <person name="Harada K."/>
            <person name="Horikawa H."/>
            <person name="Kato Y."/>
            <person name="Harada T."/>
            <person name="Sasaki K."/>
            <person name="Sekiguchi M."/>
            <person name="Hodoyama M."/>
            <person name="Nishiko R."/>
            <person name="Narita H."/>
            <person name="Hanamaki A."/>
            <person name="Hata C."/>
            <person name="Konno Y."/>
            <person name="Niimura Y."/>
            <person name="Yamazaki S."/>
            <person name="Fujita N."/>
        </authorList>
    </citation>
    <scope>NUCLEOTIDE SEQUENCE [LARGE SCALE GENOMIC DNA]</scope>
    <source>
        <strain evidence="9">ATCC 51415 / DSM 6626 / JCM 7361 / LMG 17667 / NBRC 15112 / Ep01</strain>
    </source>
</reference>
<dbReference type="Pfam" id="PF04316">
    <property type="entry name" value="FlgM"/>
    <property type="match status" value="1"/>
</dbReference>
<proteinExistence type="inferred from homology"/>
<dbReference type="eggNOG" id="COG2747">
    <property type="taxonomic scope" value="Bacteria"/>
</dbReference>
<evidence type="ECO:0000256" key="2">
    <source>
        <dbReference type="ARBA" id="ARBA00017823"/>
    </source>
</evidence>
<evidence type="ECO:0000256" key="3">
    <source>
        <dbReference type="ARBA" id="ARBA00022491"/>
    </source>
</evidence>
<feature type="domain" description="Anti-sigma-28 factor FlgM C-terminal" evidence="7">
    <location>
        <begin position="35"/>
        <end position="84"/>
    </location>
</feature>
<dbReference type="GO" id="GO:0044781">
    <property type="term" value="P:bacterial-type flagellum organization"/>
    <property type="evidence" value="ECO:0007669"/>
    <property type="project" value="UniProtKB-KW"/>
</dbReference>
<accession>K0J484</accession>
<evidence type="ECO:0000256" key="5">
    <source>
        <dbReference type="ARBA" id="ARBA00023015"/>
    </source>
</evidence>
<evidence type="ECO:0000256" key="1">
    <source>
        <dbReference type="ARBA" id="ARBA00005322"/>
    </source>
</evidence>
<keyword evidence="5" id="KW-0805">Transcription regulation</keyword>
<organism evidence="8 9">
    <name type="scientific">Amphibacillus xylanus (strain ATCC 51415 / DSM 6626 / JCM 7361 / LMG 17667 / NBRC 15112 / Ep01)</name>
    <dbReference type="NCBI Taxonomy" id="698758"/>
    <lineage>
        <taxon>Bacteria</taxon>
        <taxon>Bacillati</taxon>
        <taxon>Bacillota</taxon>
        <taxon>Bacilli</taxon>
        <taxon>Bacillales</taxon>
        <taxon>Bacillaceae</taxon>
        <taxon>Amphibacillus</taxon>
    </lineage>
</organism>
<gene>
    <name evidence="8" type="primary">flgM</name>
    <name evidence="8" type="ordered locus">AXY_18950</name>
</gene>
<dbReference type="RefSeq" id="WP_015010614.1">
    <property type="nucleotide sequence ID" value="NC_018704.1"/>
</dbReference>